<evidence type="ECO:0000313" key="9">
    <source>
        <dbReference type="EMBL" id="SSX30728.1"/>
    </source>
</evidence>
<protein>
    <recommendedName>
        <fullName evidence="7">pseudouridine 5'-phosphatase</fullName>
        <ecNumber evidence="7">3.1.3.96</ecNumber>
    </recommendedName>
    <alternativeName>
        <fullName evidence="8">Pseudouridine-5'-monophosphatase</fullName>
    </alternativeName>
</protein>
<dbReference type="EMBL" id="UFQT01001478">
    <property type="protein sequence ID" value="SSX30728.1"/>
    <property type="molecule type" value="Genomic_DNA"/>
</dbReference>
<dbReference type="InterPro" id="IPR036412">
    <property type="entry name" value="HAD-like_sf"/>
</dbReference>
<dbReference type="InterPro" id="IPR023214">
    <property type="entry name" value="HAD_sf"/>
</dbReference>
<reference evidence="9" key="1">
    <citation type="submission" date="2018-07" db="EMBL/GenBank/DDBJ databases">
        <authorList>
            <person name="Quirk P.G."/>
            <person name="Krulwich T.A."/>
        </authorList>
    </citation>
    <scope>NUCLEOTIDE SEQUENCE</scope>
</reference>
<dbReference type="Gene3D" id="1.10.150.240">
    <property type="entry name" value="Putative phosphatase, domain 2"/>
    <property type="match status" value="1"/>
</dbReference>
<dbReference type="InterPro" id="IPR023198">
    <property type="entry name" value="PGP-like_dom2"/>
</dbReference>
<evidence type="ECO:0000256" key="8">
    <source>
        <dbReference type="ARBA" id="ARBA00083904"/>
    </source>
</evidence>
<evidence type="ECO:0000256" key="1">
    <source>
        <dbReference type="ARBA" id="ARBA00001946"/>
    </source>
</evidence>
<dbReference type="FunFam" id="1.10.150.240:FF:000001">
    <property type="entry name" value="Haloacid dehalogenase-like hydrolase domain"/>
    <property type="match status" value="1"/>
</dbReference>
<evidence type="ECO:0000256" key="3">
    <source>
        <dbReference type="ARBA" id="ARBA00022723"/>
    </source>
</evidence>
<accession>A0A336MXY6</accession>
<dbReference type="VEuPathDB" id="VectorBase:CSON002809"/>
<comment type="catalytic activity">
    <reaction evidence="6">
        <text>psi-UMP + H2O = pseudouridine + phosphate</text>
        <dbReference type="Rhea" id="RHEA:10944"/>
        <dbReference type="ChEBI" id="CHEBI:15377"/>
        <dbReference type="ChEBI" id="CHEBI:17802"/>
        <dbReference type="ChEBI" id="CHEBI:43474"/>
        <dbReference type="ChEBI" id="CHEBI:58380"/>
        <dbReference type="EC" id="3.1.3.96"/>
    </reaction>
</comment>
<dbReference type="SFLD" id="SFLDG01135">
    <property type="entry name" value="C1.5.6:_HAD__Beta-PGM__Phospha"/>
    <property type="match status" value="1"/>
</dbReference>
<dbReference type="OMA" id="NKLSLWH"/>
<organism evidence="9">
    <name type="scientific">Culicoides sonorensis</name>
    <name type="common">Biting midge</name>
    <dbReference type="NCBI Taxonomy" id="179676"/>
    <lineage>
        <taxon>Eukaryota</taxon>
        <taxon>Metazoa</taxon>
        <taxon>Ecdysozoa</taxon>
        <taxon>Arthropoda</taxon>
        <taxon>Hexapoda</taxon>
        <taxon>Insecta</taxon>
        <taxon>Pterygota</taxon>
        <taxon>Neoptera</taxon>
        <taxon>Endopterygota</taxon>
        <taxon>Diptera</taxon>
        <taxon>Nematocera</taxon>
        <taxon>Chironomoidea</taxon>
        <taxon>Ceratopogonidae</taxon>
        <taxon>Ceratopogoninae</taxon>
        <taxon>Culicoides</taxon>
        <taxon>Monoculicoides</taxon>
    </lineage>
</organism>
<gene>
    <name evidence="9" type="primary">CSON002809</name>
</gene>
<dbReference type="SUPFAM" id="SSF56784">
    <property type="entry name" value="HAD-like"/>
    <property type="match status" value="1"/>
</dbReference>
<dbReference type="GO" id="GO:0046872">
    <property type="term" value="F:metal ion binding"/>
    <property type="evidence" value="ECO:0007669"/>
    <property type="project" value="UniProtKB-KW"/>
</dbReference>
<dbReference type="EC" id="3.1.3.96" evidence="7"/>
<dbReference type="Gene3D" id="3.40.50.1000">
    <property type="entry name" value="HAD superfamily/HAD-like"/>
    <property type="match status" value="1"/>
</dbReference>
<dbReference type="AlphaFoldDB" id="A0A336MXY6"/>
<dbReference type="PANTHER" id="PTHR18901">
    <property type="entry name" value="2-DEOXYGLUCOSE-6-PHOSPHATE PHOSPHATASE 2"/>
    <property type="match status" value="1"/>
</dbReference>
<dbReference type="GO" id="GO:1990738">
    <property type="term" value="F:pseudouridine 5'-phosphatase activity"/>
    <property type="evidence" value="ECO:0007669"/>
    <property type="project" value="UniProtKB-EC"/>
</dbReference>
<proteinExistence type="inferred from homology"/>
<dbReference type="InterPro" id="IPR006439">
    <property type="entry name" value="HAD-SF_hydro_IA"/>
</dbReference>
<evidence type="ECO:0000256" key="4">
    <source>
        <dbReference type="ARBA" id="ARBA00022801"/>
    </source>
</evidence>
<sequence length="232" mass="25752">MTSSSSYKPVKAVIFDMDGTILDTEKVYESVFADICKKYEKPFPHDTRMKLMGTSERKSCAITVEECGLPCTLDEFFKEFQVLTLQRLGGCDLLPGAERLIRHLHEKKVPIALATSSCEESVVVKTAHYQELFNLFHHKLCGGTDPEVKEGKPAPDIFLLAAQRFNEKIDPKDCLVIEDAPSGVKAARAAGMQCIMVPAKNVAEELKQEATLVLNSLEDFKPEEFGLPALDV</sequence>
<dbReference type="NCBIfam" id="TIGR01509">
    <property type="entry name" value="HAD-SF-IA-v3"/>
    <property type="match status" value="1"/>
</dbReference>
<keyword evidence="3" id="KW-0479">Metal-binding</keyword>
<evidence type="ECO:0000256" key="2">
    <source>
        <dbReference type="ARBA" id="ARBA00006171"/>
    </source>
</evidence>
<evidence type="ECO:0000256" key="5">
    <source>
        <dbReference type="ARBA" id="ARBA00022842"/>
    </source>
</evidence>
<comment type="cofactor">
    <cofactor evidence="1">
        <name>Mg(2+)</name>
        <dbReference type="ChEBI" id="CHEBI:18420"/>
    </cofactor>
</comment>
<keyword evidence="5" id="KW-0460">Magnesium</keyword>
<name>A0A336MXY6_CULSO</name>
<dbReference type="FunFam" id="3.40.50.1000:FF:000055">
    <property type="entry name" value="Haloacid dehalogenase-like hydrolase family protein"/>
    <property type="match status" value="1"/>
</dbReference>
<evidence type="ECO:0000256" key="7">
    <source>
        <dbReference type="ARBA" id="ARBA00066578"/>
    </source>
</evidence>
<dbReference type="SFLD" id="SFLDG01129">
    <property type="entry name" value="C1.5:_HAD__Beta-PGM__Phosphata"/>
    <property type="match status" value="1"/>
</dbReference>
<evidence type="ECO:0000256" key="6">
    <source>
        <dbReference type="ARBA" id="ARBA00052504"/>
    </source>
</evidence>
<keyword evidence="4" id="KW-0378">Hydrolase</keyword>
<dbReference type="Pfam" id="PF00702">
    <property type="entry name" value="Hydrolase"/>
    <property type="match status" value="1"/>
</dbReference>
<comment type="similarity">
    <text evidence="2">Belongs to the HAD-like hydrolase superfamily. CbbY/CbbZ/Gph/YieH family.</text>
</comment>
<dbReference type="PANTHER" id="PTHR18901:SF38">
    <property type="entry name" value="PSEUDOURIDINE-5'-PHOSPHATASE"/>
    <property type="match status" value="1"/>
</dbReference>
<dbReference type="SFLD" id="SFLDS00003">
    <property type="entry name" value="Haloacid_Dehalogenase"/>
    <property type="match status" value="1"/>
</dbReference>